<accession>A0A069QGQ6</accession>
<dbReference type="HOGENOM" id="CLU_008692_0_0_10"/>
<dbReference type="eggNOG" id="COG1331">
    <property type="taxonomic scope" value="Bacteria"/>
</dbReference>
<comment type="caution">
    <text evidence="2">The sequence shown here is derived from an EMBL/GenBank/DDBJ whole genome shotgun (WGS) entry which is preliminary data.</text>
</comment>
<keyword evidence="3" id="KW-1185">Reference proteome</keyword>
<evidence type="ECO:0000313" key="3">
    <source>
        <dbReference type="Proteomes" id="UP000027442"/>
    </source>
</evidence>
<dbReference type="EMBL" id="JNGW01000119">
    <property type="protein sequence ID" value="KDR51179.1"/>
    <property type="molecule type" value="Genomic_DNA"/>
</dbReference>
<organism evidence="2 3">
    <name type="scientific">Hoylesella loescheii DSM 19665 = JCM 12249 = ATCC 15930</name>
    <dbReference type="NCBI Taxonomy" id="1122985"/>
    <lineage>
        <taxon>Bacteria</taxon>
        <taxon>Pseudomonadati</taxon>
        <taxon>Bacteroidota</taxon>
        <taxon>Bacteroidia</taxon>
        <taxon>Bacteroidales</taxon>
        <taxon>Prevotellaceae</taxon>
        <taxon>Hoylesella</taxon>
    </lineage>
</organism>
<feature type="chain" id="PRO_5001665278" description="Glycerophosphoryl diester phosphodiesterase" evidence="1">
    <location>
        <begin position="23"/>
        <end position="817"/>
    </location>
</feature>
<evidence type="ECO:0000313" key="2">
    <source>
        <dbReference type="EMBL" id="KDR51179.1"/>
    </source>
</evidence>
<dbReference type="SUPFAM" id="SSF81853">
    <property type="entry name" value="Family 10 polysaccharide lyase"/>
    <property type="match status" value="1"/>
</dbReference>
<evidence type="ECO:0000256" key="1">
    <source>
        <dbReference type="SAM" id="SignalP"/>
    </source>
</evidence>
<feature type="signal peptide" evidence="1">
    <location>
        <begin position="1"/>
        <end position="22"/>
    </location>
</feature>
<proteinExistence type="predicted"/>
<sequence length="817" mass="91275">MTQRSITLALGLLLSACALLHARTPKQIVYRPADNTLVVPTTHGQVRLPLSGQHLFVADTDFKPQVIDTFKTTHNIHFIEDNFIYPRRAWLNNITNVSLLTAGTHVKLQTYHVVSLQPLTLKAESQWADVYLRISGKGNSLFVSQTLVPKQDGCYSLSTPSLPIAKPQTGFKAVIPGYVHAEWVNPDFVSAYVYEHGMPNKPVVYQDKCATTPVSIMQTQGLTIGIAPERQFPRKPYLNGENTHAQWNVGYGAMDVEGKLSPLLYYPVLGTPKAALKKGQKLHFAYRIILSKNNWYDVYKQVIYSMYSFDAMRKATNEQPLTARINKIYHYMRTQSAKLFRKAECEGVSISAQDYRGGVHGANNDAMKNADYGAMWMTVRMANDTVLANNLLPYVRNFKLKQQFATGKYAGAPQGQYFLWKSKRWVEEWGEHIEPIAITYYSLIDVANMLLFEPHDTALQASLRTSANLLLAMQRQDGSWPLGVSLKDETDILPDLKDLRPTFYGMYVAYKMLGDDKYLQAAVRGANWFVQHAVRPTALVGVCGDTRFAPDFATAMSVQALLDMHQLTGDVRYKDAALVTARYFTTYIYTHPADVTPLKDKEGRSLNPLQYTQAGLACEHIGVIGSANPQGPILLSSFAGMFVRLYQQTGDVLYLDMARASANGRDRFVEPESGIAAYYWAHFNKVALPYPQHAWWQLGWLTDYLVAEAELRSKGRISFPRGFVTPKVGPHKVLGFSSGTIDGENVELTIGNESLSCHNPNLELLVARSAKGSHGYAIVMNSTNRPTQMRLTNVSGQCLKAGLVAPFGIEIVKLKNI</sequence>
<reference evidence="2 3" key="1">
    <citation type="submission" date="2013-08" db="EMBL/GenBank/DDBJ databases">
        <authorList>
            <person name="Weinstock G."/>
            <person name="Sodergren E."/>
            <person name="Wylie T."/>
            <person name="Fulton L."/>
            <person name="Fulton R."/>
            <person name="Fronick C."/>
            <person name="O'Laughlin M."/>
            <person name="Godfrey J."/>
            <person name="Miner T."/>
            <person name="Herter B."/>
            <person name="Appelbaum E."/>
            <person name="Cordes M."/>
            <person name="Lek S."/>
            <person name="Wollam A."/>
            <person name="Pepin K.H."/>
            <person name="Palsikar V.B."/>
            <person name="Mitreva M."/>
            <person name="Wilson R.K."/>
        </authorList>
    </citation>
    <scope>NUCLEOTIDE SEQUENCE [LARGE SCALE GENOMIC DNA]</scope>
    <source>
        <strain evidence="2 3">ATCC 15930</strain>
    </source>
</reference>
<gene>
    <name evidence="2" type="ORF">HMPREF1991_02747</name>
</gene>
<dbReference type="InterPro" id="IPR008928">
    <property type="entry name" value="6-hairpin_glycosidase_sf"/>
</dbReference>
<dbReference type="PROSITE" id="PS51257">
    <property type="entry name" value="PROKAR_LIPOPROTEIN"/>
    <property type="match status" value="1"/>
</dbReference>
<evidence type="ECO:0008006" key="4">
    <source>
        <dbReference type="Google" id="ProtNLM"/>
    </source>
</evidence>
<dbReference type="SUPFAM" id="SSF48208">
    <property type="entry name" value="Six-hairpin glycosidases"/>
    <property type="match status" value="1"/>
</dbReference>
<dbReference type="AlphaFoldDB" id="A0A069QGQ6"/>
<name>A0A069QGQ6_HOYLO</name>
<dbReference type="RefSeq" id="WP_018967242.1">
    <property type="nucleotide sequence ID" value="NZ_KB899213.1"/>
</dbReference>
<protein>
    <recommendedName>
        <fullName evidence="4">Glycerophosphoryl diester phosphodiesterase</fullName>
    </recommendedName>
</protein>
<dbReference type="PATRIC" id="fig|1122985.7.peg.2842"/>
<dbReference type="GO" id="GO:0005975">
    <property type="term" value="P:carbohydrate metabolic process"/>
    <property type="evidence" value="ECO:0007669"/>
    <property type="project" value="InterPro"/>
</dbReference>
<keyword evidence="1" id="KW-0732">Signal</keyword>
<dbReference type="Proteomes" id="UP000027442">
    <property type="component" value="Unassembled WGS sequence"/>
</dbReference>